<evidence type="ECO:0000256" key="10">
    <source>
        <dbReference type="ARBA" id="ARBA00023114"/>
    </source>
</evidence>
<dbReference type="GO" id="GO:0046930">
    <property type="term" value="C:pore complex"/>
    <property type="evidence" value="ECO:0007669"/>
    <property type="project" value="UniProtKB-KW"/>
</dbReference>
<keyword evidence="7" id="KW-0732">Signal</keyword>
<dbReference type="Pfam" id="PF02563">
    <property type="entry name" value="Poly_export"/>
    <property type="match status" value="1"/>
</dbReference>
<keyword evidence="18" id="KW-1185">Reference proteome</keyword>
<gene>
    <name evidence="17" type="ORF">SAMN05445850_8613</name>
</gene>
<evidence type="ECO:0000256" key="12">
    <source>
        <dbReference type="ARBA" id="ARBA00023139"/>
    </source>
</evidence>
<evidence type="ECO:0000256" key="11">
    <source>
        <dbReference type="ARBA" id="ARBA00023136"/>
    </source>
</evidence>
<evidence type="ECO:0000256" key="14">
    <source>
        <dbReference type="ARBA" id="ARBA00023288"/>
    </source>
</evidence>
<keyword evidence="4" id="KW-1134">Transmembrane beta strand</keyword>
<dbReference type="AlphaFoldDB" id="A0A1H1KL74"/>
<evidence type="ECO:0000259" key="16">
    <source>
        <dbReference type="Pfam" id="PF22461"/>
    </source>
</evidence>
<evidence type="ECO:0000256" key="2">
    <source>
        <dbReference type="ARBA" id="ARBA00009450"/>
    </source>
</evidence>
<keyword evidence="3" id="KW-0813">Transport</keyword>
<dbReference type="PANTHER" id="PTHR33619">
    <property type="entry name" value="POLYSACCHARIDE EXPORT PROTEIN GFCE-RELATED"/>
    <property type="match status" value="1"/>
</dbReference>
<feature type="domain" description="SLBB" evidence="16">
    <location>
        <begin position="236"/>
        <end position="318"/>
    </location>
</feature>
<dbReference type="GO" id="GO:0015288">
    <property type="term" value="F:porin activity"/>
    <property type="evidence" value="ECO:0007669"/>
    <property type="project" value="UniProtKB-KW"/>
</dbReference>
<dbReference type="Gene3D" id="3.10.560.10">
    <property type="entry name" value="Outer membrane lipoprotein wza domain like"/>
    <property type="match status" value="2"/>
</dbReference>
<evidence type="ECO:0000259" key="15">
    <source>
        <dbReference type="Pfam" id="PF02563"/>
    </source>
</evidence>
<keyword evidence="5" id="KW-0762">Sugar transport</keyword>
<dbReference type="STRING" id="157910.SAMN05445850_8613"/>
<proteinExistence type="inferred from homology"/>
<evidence type="ECO:0000313" key="17">
    <source>
        <dbReference type="EMBL" id="SDR63078.1"/>
    </source>
</evidence>
<dbReference type="EMBL" id="FNKX01000005">
    <property type="protein sequence ID" value="SDR63078.1"/>
    <property type="molecule type" value="Genomic_DNA"/>
</dbReference>
<keyword evidence="12" id="KW-0564">Palmitate</keyword>
<dbReference type="GO" id="GO:0009279">
    <property type="term" value="C:cell outer membrane"/>
    <property type="evidence" value="ECO:0007669"/>
    <property type="project" value="UniProtKB-SubCell"/>
</dbReference>
<dbReference type="Proteomes" id="UP000199365">
    <property type="component" value="Unassembled WGS sequence"/>
</dbReference>
<dbReference type="InterPro" id="IPR054765">
    <property type="entry name" value="SLBB_dom"/>
</dbReference>
<feature type="domain" description="Polysaccharide export protein N-terminal" evidence="15">
    <location>
        <begin position="54"/>
        <end position="144"/>
    </location>
</feature>
<dbReference type="Pfam" id="PF22461">
    <property type="entry name" value="SLBB_2"/>
    <property type="match status" value="2"/>
</dbReference>
<keyword evidence="13" id="KW-0998">Cell outer membrane</keyword>
<keyword evidence="9" id="KW-0406">Ion transport</keyword>
<evidence type="ECO:0000313" key="18">
    <source>
        <dbReference type="Proteomes" id="UP000199365"/>
    </source>
</evidence>
<evidence type="ECO:0000256" key="5">
    <source>
        <dbReference type="ARBA" id="ARBA00022597"/>
    </source>
</evidence>
<evidence type="ECO:0000256" key="13">
    <source>
        <dbReference type="ARBA" id="ARBA00023237"/>
    </source>
</evidence>
<accession>A0A1H1KL74</accession>
<dbReference type="GO" id="GO:0006811">
    <property type="term" value="P:monoatomic ion transport"/>
    <property type="evidence" value="ECO:0007669"/>
    <property type="project" value="UniProtKB-KW"/>
</dbReference>
<dbReference type="InterPro" id="IPR049712">
    <property type="entry name" value="Poly_export"/>
</dbReference>
<reference evidence="18" key="1">
    <citation type="submission" date="2016-10" db="EMBL/GenBank/DDBJ databases">
        <authorList>
            <person name="Varghese N."/>
            <person name="Submissions S."/>
        </authorList>
    </citation>
    <scope>NUCLEOTIDE SEQUENCE [LARGE SCALE GENOMIC DNA]</scope>
    <source>
        <strain evidence="18">DUS833</strain>
    </source>
</reference>
<evidence type="ECO:0000256" key="3">
    <source>
        <dbReference type="ARBA" id="ARBA00022448"/>
    </source>
</evidence>
<evidence type="ECO:0000256" key="9">
    <source>
        <dbReference type="ARBA" id="ARBA00023065"/>
    </source>
</evidence>
<keyword evidence="6" id="KW-0812">Transmembrane</keyword>
<evidence type="ECO:0000256" key="6">
    <source>
        <dbReference type="ARBA" id="ARBA00022692"/>
    </source>
</evidence>
<evidence type="ECO:0000256" key="8">
    <source>
        <dbReference type="ARBA" id="ARBA00023047"/>
    </source>
</evidence>
<keyword evidence="10" id="KW-0626">Porin</keyword>
<dbReference type="PANTHER" id="PTHR33619:SF3">
    <property type="entry name" value="POLYSACCHARIDE EXPORT PROTEIN GFCE-RELATED"/>
    <property type="match status" value="1"/>
</dbReference>
<dbReference type="GO" id="GO:0015159">
    <property type="term" value="F:polysaccharide transmembrane transporter activity"/>
    <property type="evidence" value="ECO:0007669"/>
    <property type="project" value="InterPro"/>
</dbReference>
<evidence type="ECO:0000256" key="1">
    <source>
        <dbReference type="ARBA" id="ARBA00004571"/>
    </source>
</evidence>
<organism evidence="17 18">
    <name type="scientific">Paraburkholderia tuberum</name>
    <dbReference type="NCBI Taxonomy" id="157910"/>
    <lineage>
        <taxon>Bacteria</taxon>
        <taxon>Pseudomonadati</taxon>
        <taxon>Pseudomonadota</taxon>
        <taxon>Betaproteobacteria</taxon>
        <taxon>Burkholderiales</taxon>
        <taxon>Burkholderiaceae</taxon>
        <taxon>Paraburkholderia</taxon>
    </lineage>
</organism>
<sequence length="348" mass="37285">MVRPPELPVSADSFGKKTGKRVEIQEITVGLLQMLKEKEQGNDRGAVRELTVPSSPYTIGVGDVLQITVWGHPELIAAQGPQTQTVTRQADPVPGFVVDQRGNVEFPYAGSVQMAGLTTEEAQKTLTVVLSRVAYKNPQITLRVASYRARQVYIDGEVHTPGELSLNDIPMSLYEAISRAGGFTAAADQSRMSLSRGKQVYNLNLPHLSASGSDPRLIQLRSGDALRVPSRDENGVYVMGEVNKPVTALPMKDGSLSLSDAISQAGSVNSNTADAAQMFVIRGMGGNSPKIYHLDARSPVSMVLANQFALEPKDVVYVDGSGLVRFSRVLSLLLPGITAGLTAAILTK</sequence>
<evidence type="ECO:0000256" key="4">
    <source>
        <dbReference type="ARBA" id="ARBA00022452"/>
    </source>
</evidence>
<dbReference type="Gene3D" id="3.30.1950.10">
    <property type="entry name" value="wza like domain"/>
    <property type="match status" value="1"/>
</dbReference>
<feature type="domain" description="SLBB" evidence="16">
    <location>
        <begin position="151"/>
        <end position="228"/>
    </location>
</feature>
<comment type="similarity">
    <text evidence="2">Belongs to the BexD/CtrA/VexA family.</text>
</comment>
<keyword evidence="11" id="KW-0472">Membrane</keyword>
<dbReference type="InterPro" id="IPR003715">
    <property type="entry name" value="Poly_export_N"/>
</dbReference>
<evidence type="ECO:0000256" key="7">
    <source>
        <dbReference type="ARBA" id="ARBA00022729"/>
    </source>
</evidence>
<keyword evidence="14" id="KW-0449">Lipoprotein</keyword>
<protein>
    <submittedName>
        <fullName evidence="17">Polysaccharide export outer membrane protein</fullName>
    </submittedName>
</protein>
<name>A0A1H1KL74_9BURK</name>
<keyword evidence="8" id="KW-0625">Polysaccharide transport</keyword>
<comment type="subcellular location">
    <subcellularLocation>
        <location evidence="1">Cell outer membrane</location>
        <topology evidence="1">Multi-pass membrane protein</topology>
    </subcellularLocation>
</comment>